<dbReference type="OrthoDB" id="3225557at2759"/>
<accession>A0A8H6XPV8</accession>
<feature type="domain" description="DUF6532" evidence="2">
    <location>
        <begin position="478"/>
        <end position="686"/>
    </location>
</feature>
<dbReference type="Proteomes" id="UP000620124">
    <property type="component" value="Unassembled WGS sequence"/>
</dbReference>
<feature type="compositionally biased region" description="Polar residues" evidence="1">
    <location>
        <begin position="151"/>
        <end position="164"/>
    </location>
</feature>
<comment type="caution">
    <text evidence="3">The sequence shown here is derived from an EMBL/GenBank/DDBJ whole genome shotgun (WGS) entry which is preliminary data.</text>
</comment>
<gene>
    <name evidence="3" type="ORF">MVEN_01599000</name>
</gene>
<feature type="compositionally biased region" description="Polar residues" evidence="1">
    <location>
        <begin position="217"/>
        <end position="227"/>
    </location>
</feature>
<feature type="compositionally biased region" description="Basic and acidic residues" evidence="1">
    <location>
        <begin position="37"/>
        <end position="46"/>
    </location>
</feature>
<keyword evidence="4" id="KW-1185">Reference proteome</keyword>
<dbReference type="EMBL" id="JACAZI010000013">
    <property type="protein sequence ID" value="KAF7345783.1"/>
    <property type="molecule type" value="Genomic_DNA"/>
</dbReference>
<feature type="region of interest" description="Disordered" evidence="1">
    <location>
        <begin position="354"/>
        <end position="441"/>
    </location>
</feature>
<dbReference type="InterPro" id="IPR045341">
    <property type="entry name" value="DUF6532"/>
</dbReference>
<organism evidence="3 4">
    <name type="scientific">Mycena venus</name>
    <dbReference type="NCBI Taxonomy" id="2733690"/>
    <lineage>
        <taxon>Eukaryota</taxon>
        <taxon>Fungi</taxon>
        <taxon>Dikarya</taxon>
        <taxon>Basidiomycota</taxon>
        <taxon>Agaricomycotina</taxon>
        <taxon>Agaricomycetes</taxon>
        <taxon>Agaricomycetidae</taxon>
        <taxon>Agaricales</taxon>
        <taxon>Marasmiineae</taxon>
        <taxon>Mycenaceae</taxon>
        <taxon>Mycena</taxon>
    </lineage>
</organism>
<reference evidence="3" key="1">
    <citation type="submission" date="2020-05" db="EMBL/GenBank/DDBJ databases">
        <title>Mycena genomes resolve the evolution of fungal bioluminescence.</title>
        <authorList>
            <person name="Tsai I.J."/>
        </authorList>
    </citation>
    <scope>NUCLEOTIDE SEQUENCE</scope>
    <source>
        <strain evidence="3">CCC161011</strain>
    </source>
</reference>
<evidence type="ECO:0000313" key="3">
    <source>
        <dbReference type="EMBL" id="KAF7345783.1"/>
    </source>
</evidence>
<evidence type="ECO:0000313" key="4">
    <source>
        <dbReference type="Proteomes" id="UP000620124"/>
    </source>
</evidence>
<sequence length="733" mass="80326">MSTQSKLTPAEKRRATIAAKAQKELEENIAFQNQTAGDRKAKKDAQKNAIWKVDQSGTRKRTSSTASQVSGPAKKAREMEPAGSDNEAEEDTSKPKSKARKHRAPPIDINTDESEPEASVKPGRRIDFTNLPAKTKSAINPSVARSKAAKHSTSTARKTASKVTATKPPKLVAESASEEESTASSEDSEEDAEDSDCSSDNGDLVDVKDFIAEVPQVVSTRSKATTKPSKDINPSDVTKKVSPQALFDSDSEEYEVVVSIPKKKSAGKLKPRTVPKADSDSDNSMPDAPLRRAITSDVEMRNSAVSMVEHRSRRSSTASSRASLSDAPKGPRRDSNIEFAEAMADALVSIPMARHSRRSSMGSVYSSGRDLSVPASEMESDDGLDKDIEPKAETPLPRKKKTKVSAARQQQADSEKPEIKSAAVLGDDKGKGKAPVDTASRPESSWDISAQLVLPAPNKDIGLTAQHPELQGVLRDAMVLIKIFMLFFEAYPLMATQAGFGRPYLIEAAEARQPGAFYILQRLLTDPSFGAILAPIPIDRMNILRGNFKRCAVNCVLAFFGLADLQPDQVKARVEELLKDHRYIFPSTAGRLQLDQPFRHGSVRFVIKEEVFSNSSFVTQNIDRFPARHEKKPMERELLDPMVALGATAVYASLVEYRTTGRRQNIPFTEDAYEDIYRNHMATLSDIRKNAKRSLHQLLHELFVEVTEGNRVAHTASGSSSTLIQLVDLPDSD</sequence>
<evidence type="ECO:0000256" key="1">
    <source>
        <dbReference type="SAM" id="MobiDB-lite"/>
    </source>
</evidence>
<dbReference type="Pfam" id="PF20149">
    <property type="entry name" value="DUF6532"/>
    <property type="match status" value="1"/>
</dbReference>
<feature type="compositionally biased region" description="Basic residues" evidence="1">
    <location>
        <begin position="95"/>
        <end position="104"/>
    </location>
</feature>
<feature type="compositionally biased region" description="Acidic residues" evidence="1">
    <location>
        <begin position="176"/>
        <end position="197"/>
    </location>
</feature>
<feature type="compositionally biased region" description="Low complexity" evidence="1">
    <location>
        <begin position="315"/>
        <end position="325"/>
    </location>
</feature>
<protein>
    <recommendedName>
        <fullName evidence="2">DUF6532 domain-containing protein</fullName>
    </recommendedName>
</protein>
<feature type="compositionally biased region" description="Basic residues" evidence="1">
    <location>
        <begin position="261"/>
        <end position="273"/>
    </location>
</feature>
<feature type="region of interest" description="Disordered" evidence="1">
    <location>
        <begin position="30"/>
        <end position="338"/>
    </location>
</feature>
<name>A0A8H6XPV8_9AGAR</name>
<feature type="compositionally biased region" description="Basic and acidic residues" evidence="1">
    <location>
        <begin position="383"/>
        <end position="392"/>
    </location>
</feature>
<proteinExistence type="predicted"/>
<dbReference type="AlphaFoldDB" id="A0A8H6XPV8"/>
<feature type="compositionally biased region" description="Low complexity" evidence="1">
    <location>
        <begin position="359"/>
        <end position="369"/>
    </location>
</feature>
<evidence type="ECO:0000259" key="2">
    <source>
        <dbReference type="Pfam" id="PF20149"/>
    </source>
</evidence>